<dbReference type="GO" id="GO:0008897">
    <property type="term" value="F:holo-[acyl-carrier-protein] synthase activity"/>
    <property type="evidence" value="ECO:0007669"/>
    <property type="project" value="InterPro"/>
</dbReference>
<dbReference type="EMBL" id="UINC01022373">
    <property type="protein sequence ID" value="SVA91841.1"/>
    <property type="molecule type" value="Genomic_DNA"/>
</dbReference>
<protein>
    <recommendedName>
        <fullName evidence="2">4'-phosphopantetheinyl transferase domain-containing protein</fullName>
    </recommendedName>
</protein>
<feature type="non-terminal residue" evidence="1">
    <location>
        <position position="154"/>
    </location>
</feature>
<dbReference type="Gene3D" id="3.90.470.20">
    <property type="entry name" value="4'-phosphopantetheinyl transferase domain"/>
    <property type="match status" value="2"/>
</dbReference>
<evidence type="ECO:0000313" key="1">
    <source>
        <dbReference type="EMBL" id="SVA91841.1"/>
    </source>
</evidence>
<dbReference type="InterPro" id="IPR037143">
    <property type="entry name" value="4-PPantetheinyl_Trfase_dom_sf"/>
</dbReference>
<evidence type="ECO:0008006" key="2">
    <source>
        <dbReference type="Google" id="ProtNLM"/>
    </source>
</evidence>
<sequence>MPIIRIIKPNDNTIVGIWKITETLDNLSKSVSLSSTSKELLKNRKSRVHKLQFLSVRAILLELGYSVDSLSYQDNTPILNDSKKISISHSNLFSCVIISDLRVGIDVQQEDNNKIRTIAKKFIGYETSYLTHDDFKRKSIIWNIKESIYKIANI</sequence>
<gene>
    <name evidence="1" type="ORF">METZ01_LOCUS144695</name>
</gene>
<dbReference type="GO" id="GO:0000287">
    <property type="term" value="F:magnesium ion binding"/>
    <property type="evidence" value="ECO:0007669"/>
    <property type="project" value="InterPro"/>
</dbReference>
<dbReference type="AlphaFoldDB" id="A0A381ZSA3"/>
<name>A0A381ZSA3_9ZZZZ</name>
<organism evidence="1">
    <name type="scientific">marine metagenome</name>
    <dbReference type="NCBI Taxonomy" id="408172"/>
    <lineage>
        <taxon>unclassified sequences</taxon>
        <taxon>metagenomes</taxon>
        <taxon>ecological metagenomes</taxon>
    </lineage>
</organism>
<proteinExistence type="predicted"/>
<accession>A0A381ZSA3</accession>
<reference evidence="1" key="1">
    <citation type="submission" date="2018-05" db="EMBL/GenBank/DDBJ databases">
        <authorList>
            <person name="Lanie J.A."/>
            <person name="Ng W.-L."/>
            <person name="Kazmierczak K.M."/>
            <person name="Andrzejewski T.M."/>
            <person name="Davidsen T.M."/>
            <person name="Wayne K.J."/>
            <person name="Tettelin H."/>
            <person name="Glass J.I."/>
            <person name="Rusch D."/>
            <person name="Podicherti R."/>
            <person name="Tsui H.-C.T."/>
            <person name="Winkler M.E."/>
        </authorList>
    </citation>
    <scope>NUCLEOTIDE SEQUENCE</scope>
</reference>